<gene>
    <name evidence="4" type="ORF">B1B_07020</name>
</gene>
<dbReference type="AlphaFoldDB" id="T1CCI1"/>
<dbReference type="InterPro" id="IPR011010">
    <property type="entry name" value="DNA_brk_join_enz"/>
</dbReference>
<reference evidence="4" key="1">
    <citation type="submission" date="2013-08" db="EMBL/GenBank/DDBJ databases">
        <authorList>
            <person name="Mendez C."/>
            <person name="Richter M."/>
            <person name="Ferrer M."/>
            <person name="Sanchez J."/>
        </authorList>
    </citation>
    <scope>NUCLEOTIDE SEQUENCE</scope>
</reference>
<sequence>MTVVLRQFGVGLKHALSAEERVGRYRSTACIETYLRRAFDQFKGGRVGEDVVLLLEMFFAHKVGGQGNKLGSGKQAIIAICDFLTFTGCSPWQWTPQMLWQYLTDLRAREIAPATIRSRHHYINDMCRAILSDRDLANKIQARHPTASLQQITDEKSRALVRGFGKRKKKLSNPTPAEMQQVFDYLEAVITEQIETGAPVPYVLLRDRAVTALLYAYGVRVSELSHTDVTDFDFDPECPEYGDYGIWHIIGKGDKDRHLPVVVDWIYPVLLQYVEGVRPHWTGDPRTPDEQKNALFFSNHHTRLSVNSIQRIVKQRFAAAGIKKNVSPHRLRNGCLTRITDEVGLSQASKIAGHSHAATTEGYYDRKASMTGDALSRHVRKIYKQTIAPPESS</sequence>
<dbReference type="Pfam" id="PF00589">
    <property type="entry name" value="Phage_integrase"/>
    <property type="match status" value="1"/>
</dbReference>
<dbReference type="EMBL" id="AUZY01004462">
    <property type="protein sequence ID" value="EQD63494.1"/>
    <property type="molecule type" value="Genomic_DNA"/>
</dbReference>
<dbReference type="Gene3D" id="1.10.443.10">
    <property type="entry name" value="Intergrase catalytic core"/>
    <property type="match status" value="1"/>
</dbReference>
<reference evidence="4" key="2">
    <citation type="journal article" date="2014" name="ISME J.">
        <title>Microbial stratification in low pH oxic and suboxic macroscopic growths along an acid mine drainage.</title>
        <authorList>
            <person name="Mendez-Garcia C."/>
            <person name="Mesa V."/>
            <person name="Sprenger R.R."/>
            <person name="Richter M."/>
            <person name="Diez M.S."/>
            <person name="Solano J."/>
            <person name="Bargiela R."/>
            <person name="Golyshina O.V."/>
            <person name="Manteca A."/>
            <person name="Ramos J.L."/>
            <person name="Gallego J.R."/>
            <person name="Llorente I."/>
            <person name="Martins Dos Santos V.A."/>
            <person name="Jensen O.N."/>
            <person name="Pelaez A.I."/>
            <person name="Sanchez J."/>
            <person name="Ferrer M."/>
        </authorList>
    </citation>
    <scope>NUCLEOTIDE SEQUENCE</scope>
</reference>
<dbReference type="PANTHER" id="PTHR30349">
    <property type="entry name" value="PHAGE INTEGRASE-RELATED"/>
    <property type="match status" value="1"/>
</dbReference>
<dbReference type="InterPro" id="IPR050090">
    <property type="entry name" value="Tyrosine_recombinase_XerCD"/>
</dbReference>
<dbReference type="InterPro" id="IPR002104">
    <property type="entry name" value="Integrase_catalytic"/>
</dbReference>
<dbReference type="PROSITE" id="PS51898">
    <property type="entry name" value="TYR_RECOMBINASE"/>
    <property type="match status" value="1"/>
</dbReference>
<evidence type="ECO:0000313" key="4">
    <source>
        <dbReference type="EMBL" id="EQD63494.1"/>
    </source>
</evidence>
<feature type="domain" description="Tyr recombinase" evidence="3">
    <location>
        <begin position="169"/>
        <end position="380"/>
    </location>
</feature>
<dbReference type="PANTHER" id="PTHR30349:SF41">
    <property type="entry name" value="INTEGRASE_RECOMBINASE PROTEIN MJ0367-RELATED"/>
    <property type="match status" value="1"/>
</dbReference>
<dbReference type="GO" id="GO:0006310">
    <property type="term" value="P:DNA recombination"/>
    <property type="evidence" value="ECO:0007669"/>
    <property type="project" value="UniProtKB-KW"/>
</dbReference>
<keyword evidence="1" id="KW-0238">DNA-binding</keyword>
<organism evidence="4">
    <name type="scientific">mine drainage metagenome</name>
    <dbReference type="NCBI Taxonomy" id="410659"/>
    <lineage>
        <taxon>unclassified sequences</taxon>
        <taxon>metagenomes</taxon>
        <taxon>ecological metagenomes</taxon>
    </lineage>
</organism>
<comment type="caution">
    <text evidence="4">The sequence shown here is derived from an EMBL/GenBank/DDBJ whole genome shotgun (WGS) entry which is preliminary data.</text>
</comment>
<evidence type="ECO:0000259" key="3">
    <source>
        <dbReference type="PROSITE" id="PS51898"/>
    </source>
</evidence>
<keyword evidence="2" id="KW-0233">DNA recombination</keyword>
<accession>T1CCI1</accession>
<proteinExistence type="predicted"/>
<dbReference type="SUPFAM" id="SSF56349">
    <property type="entry name" value="DNA breaking-rejoining enzymes"/>
    <property type="match status" value="1"/>
</dbReference>
<dbReference type="GO" id="GO:0003677">
    <property type="term" value="F:DNA binding"/>
    <property type="evidence" value="ECO:0007669"/>
    <property type="project" value="UniProtKB-KW"/>
</dbReference>
<evidence type="ECO:0000256" key="2">
    <source>
        <dbReference type="ARBA" id="ARBA00023172"/>
    </source>
</evidence>
<dbReference type="GO" id="GO:0015074">
    <property type="term" value="P:DNA integration"/>
    <property type="evidence" value="ECO:0007669"/>
    <property type="project" value="InterPro"/>
</dbReference>
<dbReference type="InterPro" id="IPR013762">
    <property type="entry name" value="Integrase-like_cat_sf"/>
</dbReference>
<protein>
    <submittedName>
        <fullName evidence="4">Integrase/recombinase</fullName>
    </submittedName>
</protein>
<evidence type="ECO:0000256" key="1">
    <source>
        <dbReference type="ARBA" id="ARBA00023125"/>
    </source>
</evidence>
<name>T1CCI1_9ZZZZ</name>